<dbReference type="AlphaFoldDB" id="H1A5K9"/>
<dbReference type="GO" id="GO:0005882">
    <property type="term" value="C:intermediate filament"/>
    <property type="evidence" value="ECO:0007669"/>
    <property type="project" value="UniProtKB-KW"/>
</dbReference>
<comment type="similarity">
    <text evidence="1">Belongs to the avian keratin family.</text>
</comment>
<dbReference type="GeneTree" id="ENSGT01030000234776"/>
<dbReference type="Pfam" id="PF02422">
    <property type="entry name" value="Keratin"/>
    <property type="match status" value="1"/>
</dbReference>
<evidence type="ECO:0008006" key="8">
    <source>
        <dbReference type="Google" id="ProtNLM"/>
    </source>
</evidence>
<dbReference type="STRING" id="59729.ENSTGUP00000018175"/>
<organism evidence="6 7">
    <name type="scientific">Taeniopygia guttata</name>
    <name type="common">Zebra finch</name>
    <name type="synonym">Poephila guttata</name>
    <dbReference type="NCBI Taxonomy" id="59729"/>
    <lineage>
        <taxon>Eukaryota</taxon>
        <taxon>Metazoa</taxon>
        <taxon>Chordata</taxon>
        <taxon>Craniata</taxon>
        <taxon>Vertebrata</taxon>
        <taxon>Euteleostomi</taxon>
        <taxon>Archelosauria</taxon>
        <taxon>Archosauria</taxon>
        <taxon>Dinosauria</taxon>
        <taxon>Saurischia</taxon>
        <taxon>Theropoda</taxon>
        <taxon>Coelurosauria</taxon>
        <taxon>Aves</taxon>
        <taxon>Neognathae</taxon>
        <taxon>Neoaves</taxon>
        <taxon>Telluraves</taxon>
        <taxon>Australaves</taxon>
        <taxon>Passeriformes</taxon>
        <taxon>Passeroidea</taxon>
        <taxon>Estrildidae</taxon>
        <taxon>Estrildinae</taxon>
        <taxon>Taeniopygia</taxon>
    </lineage>
</organism>
<feature type="region of interest" description="Disordered" evidence="5">
    <location>
        <begin position="196"/>
        <end position="235"/>
    </location>
</feature>
<evidence type="ECO:0000256" key="4">
    <source>
        <dbReference type="ARBA" id="ARBA00022990"/>
    </source>
</evidence>
<keyword evidence="3" id="KW-0416">Keratin</keyword>
<name>H1A5K9_TAEGU</name>
<dbReference type="SUPFAM" id="SSF101967">
    <property type="entry name" value="Adhesin YadA, collagen-binding domain"/>
    <property type="match status" value="1"/>
</dbReference>
<proteinExistence type="inferred from homology"/>
<dbReference type="Proteomes" id="UP000007754">
    <property type="component" value="Chromosome 25"/>
</dbReference>
<dbReference type="HOGENOM" id="CLU_118378_1_0_1"/>
<dbReference type="InterPro" id="IPR011049">
    <property type="entry name" value="Serralysin-like_metalloprot_C"/>
</dbReference>
<dbReference type="PANTHER" id="PTHR31203">
    <property type="entry name" value="BETA-KERATIN-RELATED PROTEIN-RELATED"/>
    <property type="match status" value="1"/>
</dbReference>
<dbReference type="PANTHER" id="PTHR31203:SF1">
    <property type="entry name" value="BETA-KERATIN-RELATED PROTEIN-RELATED"/>
    <property type="match status" value="1"/>
</dbReference>
<evidence type="ECO:0000313" key="6">
    <source>
        <dbReference type="Ensembl" id="ENSTGUP00000018175.2"/>
    </source>
</evidence>
<dbReference type="InParanoid" id="H1A5K9"/>
<reference evidence="6 7" key="1">
    <citation type="journal article" date="2010" name="Nature">
        <title>The genome of a songbird.</title>
        <authorList>
            <person name="Warren W.C."/>
            <person name="Clayton D.F."/>
            <person name="Ellegren H."/>
            <person name="Arnold A.P."/>
            <person name="Hillier L.W."/>
            <person name="Kunstner A."/>
            <person name="Searle S."/>
            <person name="White S."/>
            <person name="Vilella A.J."/>
            <person name="Fairley S."/>
            <person name="Heger A."/>
            <person name="Kong L."/>
            <person name="Ponting C.P."/>
            <person name="Jarvis E.D."/>
            <person name="Mello C.V."/>
            <person name="Minx P."/>
            <person name="Lovell P."/>
            <person name="Velho T.A."/>
            <person name="Ferris M."/>
            <person name="Balakrishnan C.N."/>
            <person name="Sinha S."/>
            <person name="Blatti C."/>
            <person name="London S.E."/>
            <person name="Li Y."/>
            <person name="Lin Y.C."/>
            <person name="George J."/>
            <person name="Sweedler J."/>
            <person name="Southey B."/>
            <person name="Gunaratne P."/>
            <person name="Watson M."/>
            <person name="Nam K."/>
            <person name="Backstrom N."/>
            <person name="Smeds L."/>
            <person name="Nabholz B."/>
            <person name="Itoh Y."/>
            <person name="Whitney O."/>
            <person name="Pfenning A.R."/>
            <person name="Howard J."/>
            <person name="Volker M."/>
            <person name="Skinner B.M."/>
            <person name="Griffin D.K."/>
            <person name="Ye L."/>
            <person name="McLaren W.M."/>
            <person name="Flicek P."/>
            <person name="Quesada V."/>
            <person name="Velasco G."/>
            <person name="Lopez-Otin C."/>
            <person name="Puente X.S."/>
            <person name="Olender T."/>
            <person name="Lancet D."/>
            <person name="Smit A.F."/>
            <person name="Hubley R."/>
            <person name="Konkel M.K."/>
            <person name="Walker J.A."/>
            <person name="Batzer M.A."/>
            <person name="Gu W."/>
            <person name="Pollock D.D."/>
            <person name="Chen L."/>
            <person name="Cheng Z."/>
            <person name="Eichler E.E."/>
            <person name="Stapley J."/>
            <person name="Slate J."/>
            <person name="Ekblom R."/>
            <person name="Birkhead T."/>
            <person name="Burke T."/>
            <person name="Burt D."/>
            <person name="Scharff C."/>
            <person name="Adam I."/>
            <person name="Richard H."/>
            <person name="Sultan M."/>
            <person name="Soldatov A."/>
            <person name="Lehrach H."/>
            <person name="Edwards S.V."/>
            <person name="Yang S.P."/>
            <person name="Li X."/>
            <person name="Graves T."/>
            <person name="Fulton L."/>
            <person name="Nelson J."/>
            <person name="Chinwalla A."/>
            <person name="Hou S."/>
            <person name="Mardis E.R."/>
            <person name="Wilson R.K."/>
        </authorList>
    </citation>
    <scope>NUCLEOTIDE SEQUENCE [LARGE SCALE GENOMIC DNA]</scope>
</reference>
<feature type="region of interest" description="Disordered" evidence="5">
    <location>
        <begin position="146"/>
        <end position="171"/>
    </location>
</feature>
<keyword evidence="7" id="KW-1185">Reference proteome</keyword>
<reference evidence="6" key="3">
    <citation type="submission" date="2025-09" db="UniProtKB">
        <authorList>
            <consortium name="Ensembl"/>
        </authorList>
    </citation>
    <scope>IDENTIFICATION</scope>
</reference>
<feature type="compositionally biased region" description="Polar residues" evidence="5">
    <location>
        <begin position="197"/>
        <end position="209"/>
    </location>
</feature>
<dbReference type="InterPro" id="IPR003461">
    <property type="entry name" value="Keratin"/>
</dbReference>
<evidence type="ECO:0000256" key="2">
    <source>
        <dbReference type="ARBA" id="ARBA00011806"/>
    </source>
</evidence>
<comment type="subunit">
    <text evidence="2">The avian keratins (F-ker, S-ker, C-ker and B-ker) are a complex mixture of very similar polypeptides.</text>
</comment>
<evidence type="ECO:0000313" key="7">
    <source>
        <dbReference type="Proteomes" id="UP000007754"/>
    </source>
</evidence>
<dbReference type="GO" id="GO:0005200">
    <property type="term" value="F:structural constituent of cytoskeleton"/>
    <property type="evidence" value="ECO:0007669"/>
    <property type="project" value="InterPro"/>
</dbReference>
<evidence type="ECO:0000256" key="5">
    <source>
        <dbReference type="SAM" id="MobiDB-lite"/>
    </source>
</evidence>
<keyword evidence="4" id="KW-0007">Acetylation</keyword>
<accession>H1A5K9</accession>
<dbReference type="OMA" id="WIHPCRR"/>
<evidence type="ECO:0000256" key="3">
    <source>
        <dbReference type="ARBA" id="ARBA00022744"/>
    </source>
</evidence>
<sequence>CSQMCSEFQGPCPRPAASGSGQPCVVSCGASRVIIFPPPVLVTFPGPILSTCPQETVVGASGTALGSSGTALGSSGTALGSSGMALGSSGTALGSLGTVLGSSGTSLISHRAQIPRSGAFIPKFTSRPIVGVDPQETLLGSPGMLEGGAGTSQNSLRSHRAPIPRSGGFVPKLGSRRASRCSYIFSSRWIHPCRRSSCGSQQPVGNGSQEEIPGVEKPGMENADAAKEEEEVLEV</sequence>
<dbReference type="Ensembl" id="ENSTGUT00000019034.2">
    <property type="protein sequence ID" value="ENSTGUP00000018175.2"/>
    <property type="gene ID" value="ENSTGUG00000018407.2"/>
</dbReference>
<reference evidence="6" key="2">
    <citation type="submission" date="2025-08" db="UniProtKB">
        <authorList>
            <consortium name="Ensembl"/>
        </authorList>
    </citation>
    <scope>IDENTIFICATION</scope>
</reference>
<protein>
    <recommendedName>
        <fullName evidence="8">Keratin</fullName>
    </recommendedName>
</protein>
<evidence type="ECO:0000256" key="1">
    <source>
        <dbReference type="ARBA" id="ARBA00008702"/>
    </source>
</evidence>